<dbReference type="AlphaFoldDB" id="A0A6J7ZI88"/>
<sequence length="161" mass="18026">MTLTEAPNLRSVLPTEEEATIAQASSSSLAQYINNQDGCTRTIKLVQDDSQDEVVVIPAEAFRLLLEILAQMAKGNAVTLIPIQAELTTQEAADILNVSRPYLVQLLESGEIPFRKVGTRRRVRYQDLMDYKNRVDAARRKTLDELTIQAQELNMGYEGVM</sequence>
<feature type="domain" description="Helix-turn-helix" evidence="1">
    <location>
        <begin position="87"/>
        <end position="134"/>
    </location>
</feature>
<dbReference type="Pfam" id="PF12728">
    <property type="entry name" value="HTH_17"/>
    <property type="match status" value="1"/>
</dbReference>
<comment type="caution">
    <text evidence="2">The sequence shown here is derived from an EMBL/GenBank/DDBJ whole genome shotgun (WGS) entry which is preliminary data.</text>
</comment>
<dbReference type="InterPro" id="IPR010093">
    <property type="entry name" value="SinI_DNA-bd"/>
</dbReference>
<organism evidence="2 3">
    <name type="scientific">Planktothrix rubescens CCAP 1459/22</name>
    <dbReference type="NCBI Taxonomy" id="329571"/>
    <lineage>
        <taxon>Bacteria</taxon>
        <taxon>Bacillati</taxon>
        <taxon>Cyanobacteriota</taxon>
        <taxon>Cyanophyceae</taxon>
        <taxon>Oscillatoriophycideae</taxon>
        <taxon>Oscillatoriales</taxon>
        <taxon>Microcoleaceae</taxon>
        <taxon>Planktothrix</taxon>
    </lineage>
</organism>
<proteinExistence type="predicted"/>
<dbReference type="InterPro" id="IPR041657">
    <property type="entry name" value="HTH_17"/>
</dbReference>
<evidence type="ECO:0000259" key="1">
    <source>
        <dbReference type="Pfam" id="PF12728"/>
    </source>
</evidence>
<dbReference type="EMBL" id="CZCZ02000010">
    <property type="protein sequence ID" value="CAC5341896.1"/>
    <property type="molecule type" value="Genomic_DNA"/>
</dbReference>
<name>A0A6J7ZI88_PLARU</name>
<dbReference type="GO" id="GO:0003677">
    <property type="term" value="F:DNA binding"/>
    <property type="evidence" value="ECO:0007669"/>
    <property type="project" value="InterPro"/>
</dbReference>
<dbReference type="Proteomes" id="UP000196521">
    <property type="component" value="Unassembled WGS sequence"/>
</dbReference>
<protein>
    <submittedName>
        <fullName evidence="2">DNA binding domain protein, excisionase family</fullName>
    </submittedName>
</protein>
<dbReference type="NCBIfam" id="TIGR01764">
    <property type="entry name" value="excise"/>
    <property type="match status" value="1"/>
</dbReference>
<reference evidence="2" key="1">
    <citation type="submission" date="2020-05" db="EMBL/GenBank/DDBJ databases">
        <authorList>
            <consortium name="Genoscope - CEA"/>
            <person name="William W."/>
        </authorList>
    </citation>
    <scope>NUCLEOTIDE SEQUENCE [LARGE SCALE GENOMIC DNA]</scope>
    <source>
        <strain evidence="2">PCC 7821</strain>
    </source>
</reference>
<accession>A0A6J7ZI88</accession>
<evidence type="ECO:0000313" key="2">
    <source>
        <dbReference type="EMBL" id="CAC5341896.1"/>
    </source>
</evidence>
<gene>
    <name evidence="2" type="ORF">PLAN_150014</name>
</gene>
<keyword evidence="3" id="KW-1185">Reference proteome</keyword>
<evidence type="ECO:0000313" key="3">
    <source>
        <dbReference type="Proteomes" id="UP000196521"/>
    </source>
</evidence>
<dbReference type="RefSeq" id="WP_026797199.1">
    <property type="nucleotide sequence ID" value="NZ_LR812491.1"/>
</dbReference>